<dbReference type="RefSeq" id="XP_007697500.1">
    <property type="nucleotide sequence ID" value="XM_007699310.1"/>
</dbReference>
<dbReference type="AlphaFoldDB" id="M2TAI4"/>
<reference evidence="3" key="2">
    <citation type="journal article" date="2013" name="PLoS Genet.">
        <title>Comparative genome structure, secondary metabolite, and effector coding capacity across Cochliobolus pathogens.</title>
        <authorList>
            <person name="Condon B.J."/>
            <person name="Leng Y."/>
            <person name="Wu D."/>
            <person name="Bushley K.E."/>
            <person name="Ohm R.A."/>
            <person name="Otillar R."/>
            <person name="Martin J."/>
            <person name="Schackwitz W."/>
            <person name="Grimwood J."/>
            <person name="MohdZainudin N."/>
            <person name="Xue C."/>
            <person name="Wang R."/>
            <person name="Manning V.A."/>
            <person name="Dhillon B."/>
            <person name="Tu Z.J."/>
            <person name="Steffenson B.J."/>
            <person name="Salamov A."/>
            <person name="Sun H."/>
            <person name="Lowry S."/>
            <person name="LaButti K."/>
            <person name="Han J."/>
            <person name="Copeland A."/>
            <person name="Lindquist E."/>
            <person name="Barry K."/>
            <person name="Schmutz J."/>
            <person name="Baker S.E."/>
            <person name="Ciuffetti L.M."/>
            <person name="Grigoriev I.V."/>
            <person name="Zhong S."/>
            <person name="Turgeon B.G."/>
        </authorList>
    </citation>
    <scope>NUCLEOTIDE SEQUENCE [LARGE SCALE GENOMIC DNA]</scope>
    <source>
        <strain evidence="3">ND90Pr / ATCC 201652</strain>
    </source>
</reference>
<feature type="compositionally biased region" description="Polar residues" evidence="1">
    <location>
        <begin position="27"/>
        <end position="37"/>
    </location>
</feature>
<evidence type="ECO:0000313" key="2">
    <source>
        <dbReference type="EMBL" id="EMD66211.1"/>
    </source>
</evidence>
<dbReference type="GeneID" id="19137861"/>
<feature type="compositionally biased region" description="Basic and acidic residues" evidence="1">
    <location>
        <begin position="187"/>
        <end position="201"/>
    </location>
</feature>
<dbReference type="KEGG" id="bsc:COCSADRAFT_34780"/>
<evidence type="ECO:0000256" key="1">
    <source>
        <dbReference type="SAM" id="MobiDB-lite"/>
    </source>
</evidence>
<dbReference type="EMBL" id="KB445640">
    <property type="protein sequence ID" value="EMD66211.1"/>
    <property type="molecule type" value="Genomic_DNA"/>
</dbReference>
<dbReference type="OMA" id="KCKVEDR"/>
<proteinExistence type="predicted"/>
<protein>
    <submittedName>
        <fullName evidence="2">Uncharacterized protein</fullName>
    </submittedName>
</protein>
<feature type="compositionally biased region" description="Basic and acidic residues" evidence="1">
    <location>
        <begin position="110"/>
        <end position="124"/>
    </location>
</feature>
<dbReference type="HOGENOM" id="CLU_1315204_0_0_1"/>
<sequence length="214" mass="23127">MASLLRLPAPLPPTSLTLGQLITDPLSNNSLSHTPSITHDETNHVTTAQKTRLKTLTNPIIFLSHLANSPQTLSFLRKTALQSKPIYLVTALETAQKPTSSNTASSASVRRVDSASDIHSKSSKQLEDESIVAVGLREVKCKVEDREAPHALEDIGFEWGYYEDGGEDGQVAVGLGGLFSAGVEDGEERRSSGERGRKEQREEEDSVDEGIGGF</sequence>
<evidence type="ECO:0000313" key="3">
    <source>
        <dbReference type="Proteomes" id="UP000016934"/>
    </source>
</evidence>
<dbReference type="OrthoDB" id="3694634at2759"/>
<keyword evidence="3" id="KW-1185">Reference proteome</keyword>
<organism evidence="2 3">
    <name type="scientific">Cochliobolus sativus (strain ND90Pr / ATCC 201652)</name>
    <name type="common">Common root rot and spot blotch fungus</name>
    <name type="synonym">Bipolaris sorokiniana</name>
    <dbReference type="NCBI Taxonomy" id="665912"/>
    <lineage>
        <taxon>Eukaryota</taxon>
        <taxon>Fungi</taxon>
        <taxon>Dikarya</taxon>
        <taxon>Ascomycota</taxon>
        <taxon>Pezizomycotina</taxon>
        <taxon>Dothideomycetes</taxon>
        <taxon>Pleosporomycetidae</taxon>
        <taxon>Pleosporales</taxon>
        <taxon>Pleosporineae</taxon>
        <taxon>Pleosporaceae</taxon>
        <taxon>Bipolaris</taxon>
    </lineage>
</organism>
<reference evidence="2 3" key="1">
    <citation type="journal article" date="2012" name="PLoS Pathog.">
        <title>Diverse lifestyles and strategies of plant pathogenesis encoded in the genomes of eighteen Dothideomycetes fungi.</title>
        <authorList>
            <person name="Ohm R.A."/>
            <person name="Feau N."/>
            <person name="Henrissat B."/>
            <person name="Schoch C.L."/>
            <person name="Horwitz B.A."/>
            <person name="Barry K.W."/>
            <person name="Condon B.J."/>
            <person name="Copeland A.C."/>
            <person name="Dhillon B."/>
            <person name="Glaser F."/>
            <person name="Hesse C.N."/>
            <person name="Kosti I."/>
            <person name="LaButti K."/>
            <person name="Lindquist E.A."/>
            <person name="Lucas S."/>
            <person name="Salamov A.A."/>
            <person name="Bradshaw R.E."/>
            <person name="Ciuffetti L."/>
            <person name="Hamelin R.C."/>
            <person name="Kema G.H.J."/>
            <person name="Lawrence C."/>
            <person name="Scott J.A."/>
            <person name="Spatafora J.W."/>
            <person name="Turgeon B.G."/>
            <person name="de Wit P.J.G.M."/>
            <person name="Zhong S."/>
            <person name="Goodwin S.B."/>
            <person name="Grigoriev I.V."/>
        </authorList>
    </citation>
    <scope>NUCLEOTIDE SEQUENCE [LARGE SCALE GENOMIC DNA]</scope>
    <source>
        <strain evidence="3">ND90Pr / ATCC 201652</strain>
    </source>
</reference>
<feature type="region of interest" description="Disordered" evidence="1">
    <location>
        <begin position="178"/>
        <end position="214"/>
    </location>
</feature>
<name>M2TAI4_COCSN</name>
<accession>M2TAI4</accession>
<feature type="region of interest" description="Disordered" evidence="1">
    <location>
        <begin position="27"/>
        <end position="46"/>
    </location>
</feature>
<gene>
    <name evidence="2" type="ORF">COCSADRAFT_34780</name>
</gene>
<dbReference type="Proteomes" id="UP000016934">
    <property type="component" value="Unassembled WGS sequence"/>
</dbReference>
<feature type="region of interest" description="Disordered" evidence="1">
    <location>
        <begin position="95"/>
        <end position="124"/>
    </location>
</feature>